<dbReference type="Gene3D" id="2.60.120.10">
    <property type="entry name" value="Jelly Rolls"/>
    <property type="match status" value="1"/>
</dbReference>
<dbReference type="RefSeq" id="WP_075641945.1">
    <property type="nucleotide sequence ID" value="NZ_MKIM01000033.1"/>
</dbReference>
<accession>A0A1Q8ZKT9</accession>
<dbReference type="InterPro" id="IPR014710">
    <property type="entry name" value="RmlC-like_jellyroll"/>
</dbReference>
<dbReference type="STRING" id="1867956.BJF95_12660"/>
<evidence type="ECO:0000256" key="2">
    <source>
        <dbReference type="ARBA" id="ARBA00023125"/>
    </source>
</evidence>
<organism evidence="5 6">
    <name type="scientific">Rhizobium oryziradicis</name>
    <dbReference type="NCBI Taxonomy" id="1867956"/>
    <lineage>
        <taxon>Bacteria</taxon>
        <taxon>Pseudomonadati</taxon>
        <taxon>Pseudomonadota</taxon>
        <taxon>Alphaproteobacteria</taxon>
        <taxon>Hyphomicrobiales</taxon>
        <taxon>Rhizobiaceae</taxon>
        <taxon>Rhizobium/Agrobacterium group</taxon>
        <taxon>Rhizobium</taxon>
    </lineage>
</organism>
<dbReference type="PANTHER" id="PTHR43280:SF32">
    <property type="entry name" value="TRANSCRIPTIONAL REGULATORY PROTEIN"/>
    <property type="match status" value="1"/>
</dbReference>
<dbReference type="InterPro" id="IPR009057">
    <property type="entry name" value="Homeodomain-like_sf"/>
</dbReference>
<dbReference type="InterPro" id="IPR037923">
    <property type="entry name" value="HTH-like"/>
</dbReference>
<keyword evidence="2" id="KW-0238">DNA-binding</keyword>
<keyword evidence="6" id="KW-1185">Reference proteome</keyword>
<dbReference type="InterPro" id="IPR018060">
    <property type="entry name" value="HTH_AraC"/>
</dbReference>
<dbReference type="InterPro" id="IPR018062">
    <property type="entry name" value="HTH_AraC-typ_CS"/>
</dbReference>
<name>A0A1Q8ZKT9_9HYPH</name>
<gene>
    <name evidence="5" type="ORF">BJF95_12660</name>
</gene>
<dbReference type="SMART" id="SM00342">
    <property type="entry name" value="HTH_ARAC"/>
    <property type="match status" value="1"/>
</dbReference>
<dbReference type="SUPFAM" id="SSF51215">
    <property type="entry name" value="Regulatory protein AraC"/>
    <property type="match status" value="1"/>
</dbReference>
<proteinExistence type="predicted"/>
<dbReference type="InterPro" id="IPR003313">
    <property type="entry name" value="AraC-bd"/>
</dbReference>
<evidence type="ECO:0000256" key="1">
    <source>
        <dbReference type="ARBA" id="ARBA00023015"/>
    </source>
</evidence>
<feature type="domain" description="HTH araC/xylS-type" evidence="4">
    <location>
        <begin position="183"/>
        <end position="281"/>
    </location>
</feature>
<dbReference type="AlphaFoldDB" id="A0A1Q8ZKT9"/>
<keyword evidence="3" id="KW-0804">Transcription</keyword>
<sequence>MNSVQIDRLYGEESAKGLDFWLHCETLYSRSSLHRFEIDIHRHDSFLQILHISDGEGDAWLDGQTHTIAPPTAIVVPPGFDHGFRFSRSIKGMIITVLPAALPLPVRANLQNTFMHPTLLSLTNHPDCGHIHDTMERILLEFGAERSIRNALLESYLTTVLLLLTPENAATRQPMGQDAERMVRLGTLVDAHFRQQQRADFYAEHMGLSTTHLNRIIRSQTGLTLQQLIAARQVETAKQELIFSHASVQAIALHLGFGDPAYFSRFFVRETGMTPRAWRVAEWQKQAKLTHDLSATSP</sequence>
<evidence type="ECO:0000259" key="4">
    <source>
        <dbReference type="PROSITE" id="PS01124"/>
    </source>
</evidence>
<dbReference type="PROSITE" id="PS01124">
    <property type="entry name" value="HTH_ARAC_FAMILY_2"/>
    <property type="match status" value="1"/>
</dbReference>
<dbReference type="CDD" id="cd06999">
    <property type="entry name" value="cupin_HpaA-like_N"/>
    <property type="match status" value="1"/>
</dbReference>
<dbReference type="GO" id="GO:0043565">
    <property type="term" value="F:sequence-specific DNA binding"/>
    <property type="evidence" value="ECO:0007669"/>
    <property type="project" value="InterPro"/>
</dbReference>
<dbReference type="PANTHER" id="PTHR43280">
    <property type="entry name" value="ARAC-FAMILY TRANSCRIPTIONAL REGULATOR"/>
    <property type="match status" value="1"/>
</dbReference>
<dbReference type="EMBL" id="MKIM01000033">
    <property type="protein sequence ID" value="OLP42475.1"/>
    <property type="molecule type" value="Genomic_DNA"/>
</dbReference>
<evidence type="ECO:0000256" key="3">
    <source>
        <dbReference type="ARBA" id="ARBA00023163"/>
    </source>
</evidence>
<reference evidence="5 6" key="1">
    <citation type="submission" date="2016-09" db="EMBL/GenBank/DDBJ databases">
        <title>Rhizobium oryziradicis sp. nov., isolated from the root of rice.</title>
        <authorList>
            <person name="Zhao J."/>
            <person name="Zhang X."/>
        </authorList>
    </citation>
    <scope>NUCLEOTIDE SEQUENCE [LARGE SCALE GENOMIC DNA]</scope>
    <source>
        <strain evidence="5 6">N19</strain>
    </source>
</reference>
<keyword evidence="1" id="KW-0805">Transcription regulation</keyword>
<protein>
    <submittedName>
        <fullName evidence="5">AraC family transcriptional regulator</fullName>
    </submittedName>
</protein>
<dbReference type="Gene3D" id="1.10.10.60">
    <property type="entry name" value="Homeodomain-like"/>
    <property type="match status" value="1"/>
</dbReference>
<dbReference type="InterPro" id="IPR047264">
    <property type="entry name" value="Cupin_HpaA-like_N"/>
</dbReference>
<dbReference type="SUPFAM" id="SSF46689">
    <property type="entry name" value="Homeodomain-like"/>
    <property type="match status" value="1"/>
</dbReference>
<dbReference type="Pfam" id="PF12833">
    <property type="entry name" value="HTH_18"/>
    <property type="match status" value="1"/>
</dbReference>
<dbReference type="OrthoDB" id="9814125at2"/>
<dbReference type="PROSITE" id="PS00041">
    <property type="entry name" value="HTH_ARAC_FAMILY_1"/>
    <property type="match status" value="1"/>
</dbReference>
<evidence type="ECO:0000313" key="6">
    <source>
        <dbReference type="Proteomes" id="UP000186894"/>
    </source>
</evidence>
<dbReference type="Proteomes" id="UP000186894">
    <property type="component" value="Unassembled WGS sequence"/>
</dbReference>
<dbReference type="Pfam" id="PF02311">
    <property type="entry name" value="AraC_binding"/>
    <property type="match status" value="1"/>
</dbReference>
<comment type="caution">
    <text evidence="5">The sequence shown here is derived from an EMBL/GenBank/DDBJ whole genome shotgun (WGS) entry which is preliminary data.</text>
</comment>
<evidence type="ECO:0000313" key="5">
    <source>
        <dbReference type="EMBL" id="OLP42475.1"/>
    </source>
</evidence>
<dbReference type="GO" id="GO:0003700">
    <property type="term" value="F:DNA-binding transcription factor activity"/>
    <property type="evidence" value="ECO:0007669"/>
    <property type="project" value="InterPro"/>
</dbReference>